<sequence>MACPFEAAIAQVRQFGAFASAGALPPLPSLLLVLDGVDDPLEWPLCAAQAAQIDARYPSCIVPATNMRFVGEEGYAAMLAELHKHVLKRMGPTGAMQLQLSHLAIDNVGDAATLQLRPTSGDAMDNTLTFGSVVVFLPSIREGGAITFAYGSETETVDVDTSPVVTTFASAFLSTSITSAPIVSGRRVALVFRLVYDEKHEDMRLAPPNQKPAIAAFTALAHSPLDRVQRIGLPVALADKGGGLTFDGLDRVDTGLVHFFLSMKSFDVALAYCCADSEESENRISQVVLHPACGAPPELQDACDYKYLDLMLHGRDHGMRYEYVLAFWPTHHRVVIADRADALTYLAATLLGDTPWAELVGDAPRATSVFGFTDTNAVLRATMSTFRAERAREQTLCGRRWFLEHRATLSERPLTTLSRLLTHQNDLDLTLLFIADIVSIQRNVCMSELALWLHGLFIAHGWGPFQPAFLQLVARWCANDMADLLHFLASLAGLDDAPLCPPLRQKHSAELLKRCWASLQLRFRYREVRREAAIVKYCLLLEAYVSHTAPERAYANYLGDHLPPVLVSVVDGFALPSPPSIDRLFSPFKNANMAVGLAAAIKCNPALARTPWITRVLDGFNARSDASHRLVEAHLDAAASFLFLALHEEPRDDTMFDALIQVYGAGLLPGVRWIVTKHKHLLPIGFASQVVAYVTAVVPALVKVPLAPRPERQHYRTRDDLFSKPKTPKQHMLVRDAIELLRLLAPAQLPAFVEEWLHRLPKTLQVTDEVLLPVAALVVDDAPLCRQLLDAASRHSAIALCKSYSNGDAEDDEWDTSCYERAMVPRIPATIADLEMQMATQRDASASTPKRQRRA</sequence>
<evidence type="ECO:0000313" key="2">
    <source>
        <dbReference type="Proteomes" id="UP000030762"/>
    </source>
</evidence>
<evidence type="ECO:0000313" key="1">
    <source>
        <dbReference type="EMBL" id="EQC27121.1"/>
    </source>
</evidence>
<dbReference type="InParanoid" id="T0PXZ2"/>
<protein>
    <submittedName>
        <fullName evidence="1">Uncharacterized protein</fullName>
    </submittedName>
</protein>
<proteinExistence type="predicted"/>
<reference evidence="1 2" key="1">
    <citation type="submission" date="2012-04" db="EMBL/GenBank/DDBJ databases">
        <title>The Genome Sequence of Saprolegnia declina VS20.</title>
        <authorList>
            <consortium name="The Broad Institute Genome Sequencing Platform"/>
            <person name="Russ C."/>
            <person name="Nusbaum C."/>
            <person name="Tyler B."/>
            <person name="van West P."/>
            <person name="Dieguez-Uribeondo J."/>
            <person name="de Bruijn I."/>
            <person name="Tripathy S."/>
            <person name="Jiang R."/>
            <person name="Young S.K."/>
            <person name="Zeng Q."/>
            <person name="Gargeya S."/>
            <person name="Fitzgerald M."/>
            <person name="Haas B."/>
            <person name="Abouelleil A."/>
            <person name="Alvarado L."/>
            <person name="Arachchi H.M."/>
            <person name="Berlin A."/>
            <person name="Chapman S.B."/>
            <person name="Goldberg J."/>
            <person name="Griggs A."/>
            <person name="Gujja S."/>
            <person name="Hansen M."/>
            <person name="Howarth C."/>
            <person name="Imamovic A."/>
            <person name="Larimer J."/>
            <person name="McCowen C."/>
            <person name="Montmayeur A."/>
            <person name="Murphy C."/>
            <person name="Neiman D."/>
            <person name="Pearson M."/>
            <person name="Priest M."/>
            <person name="Roberts A."/>
            <person name="Saif S."/>
            <person name="Shea T."/>
            <person name="Sisk P."/>
            <person name="Sykes S."/>
            <person name="Wortman J."/>
            <person name="Nusbaum C."/>
            <person name="Birren B."/>
        </authorList>
    </citation>
    <scope>NUCLEOTIDE SEQUENCE [LARGE SCALE GENOMIC DNA]</scope>
    <source>
        <strain evidence="1 2">VS20</strain>
    </source>
</reference>
<dbReference type="Proteomes" id="UP000030762">
    <property type="component" value="Unassembled WGS sequence"/>
</dbReference>
<dbReference type="VEuPathDB" id="FungiDB:SDRG_15022"/>
<dbReference type="AlphaFoldDB" id="T0PXZ2"/>
<dbReference type="EMBL" id="JH767214">
    <property type="protein sequence ID" value="EQC27121.1"/>
    <property type="molecule type" value="Genomic_DNA"/>
</dbReference>
<name>T0PXZ2_SAPDV</name>
<gene>
    <name evidence="1" type="ORF">SDRG_15022</name>
</gene>
<dbReference type="RefSeq" id="XP_008619407.1">
    <property type="nucleotide sequence ID" value="XM_008621185.1"/>
</dbReference>
<accession>T0PXZ2</accession>
<keyword evidence="2" id="KW-1185">Reference proteome</keyword>
<dbReference type="OrthoDB" id="27483at2759"/>
<organism evidence="1 2">
    <name type="scientific">Saprolegnia diclina (strain VS20)</name>
    <dbReference type="NCBI Taxonomy" id="1156394"/>
    <lineage>
        <taxon>Eukaryota</taxon>
        <taxon>Sar</taxon>
        <taxon>Stramenopiles</taxon>
        <taxon>Oomycota</taxon>
        <taxon>Saprolegniomycetes</taxon>
        <taxon>Saprolegniales</taxon>
        <taxon>Saprolegniaceae</taxon>
        <taxon>Saprolegnia</taxon>
    </lineage>
</organism>
<dbReference type="GeneID" id="19955749"/>